<dbReference type="Gene3D" id="3.30.470.20">
    <property type="entry name" value="ATP-grasp fold, B domain"/>
    <property type="match status" value="1"/>
</dbReference>
<protein>
    <submittedName>
        <fullName evidence="1">Endospore coat-associated protein yheC</fullName>
    </submittedName>
</protein>
<dbReference type="AlphaFoldDB" id="A0A0F0GBU2"/>
<sequence>MSIKKTTIQIIGSGILQDDVLMVGESLLRKWKISAGHPVQLAFGSFRQEVTVISVPRYSGLRVGSVLARKMGLHASHDSCNLRVTYSRGRRTLRVGPLISVLVSRDYPEQPDKPFGSITLFCRELVGECRRQGAYVYFFTPEHIGSQPGRVQGWVYDGGWKKTVMPAGDVVNNRLTSRKLENRTSVQHFMKEVKSQYGTAFFNEKFLDKNEVFDALKSNSSLRKYLPESHLLQTFAVFKKMCTQYPSVFLKPVRGSLGKGIMRINKQTDGTFSVLSTTAGTPRKQTYANVDKLYKSLAGKMKSTRFQLQQGLTLIDHGKRPVDFRALVQKNASGTWTVTSIVARIAGGSHFVSNLARGGTLSTVKEALAKTTLPATVKSNGLTSLKTAALDIASGVEKAIPAHFAEFGIDLAIDSTGRIWLLEVNSKPSKNDNTPLNDQKTRPSVKKMIEYCCYSAGFK</sequence>
<gene>
    <name evidence="1" type="primary">yheC2</name>
    <name evidence="1" type="ORF">NCTC10343_01804</name>
</gene>
<dbReference type="SUPFAM" id="SSF56059">
    <property type="entry name" value="Glutathione synthetase ATP-binding domain-like"/>
    <property type="match status" value="1"/>
</dbReference>
<reference evidence="1 2" key="1">
    <citation type="submission" date="2018-06" db="EMBL/GenBank/DDBJ databases">
        <authorList>
            <consortium name="Pathogen Informatics"/>
            <person name="Doyle S."/>
        </authorList>
    </citation>
    <scope>NUCLEOTIDE SEQUENCE [LARGE SCALE GENOMIC DNA]</scope>
    <source>
        <strain evidence="1 2">NCTC10343</strain>
    </source>
</reference>
<evidence type="ECO:0000313" key="2">
    <source>
        <dbReference type="Proteomes" id="UP000254400"/>
    </source>
</evidence>
<accession>A0A0F0GBU2</accession>
<dbReference type="Pfam" id="PF14398">
    <property type="entry name" value="ATPgrasp_YheCD"/>
    <property type="match status" value="1"/>
</dbReference>
<dbReference type="RefSeq" id="WP_016819611.1">
    <property type="nucleotide sequence ID" value="NZ_CP009909.1"/>
</dbReference>
<dbReference type="EMBL" id="UGSC01000001">
    <property type="protein sequence ID" value="SUA68659.1"/>
    <property type="molecule type" value="Genomic_DNA"/>
</dbReference>
<evidence type="ECO:0000313" key="1">
    <source>
        <dbReference type="EMBL" id="SUA68659.1"/>
    </source>
</evidence>
<dbReference type="InterPro" id="IPR026838">
    <property type="entry name" value="YheC/D"/>
</dbReference>
<name>A0A0F0GBU2_PAEPO</name>
<organism evidence="1 2">
    <name type="scientific">Paenibacillus polymyxa</name>
    <name type="common">Bacillus polymyxa</name>
    <dbReference type="NCBI Taxonomy" id="1406"/>
    <lineage>
        <taxon>Bacteria</taxon>
        <taxon>Bacillati</taxon>
        <taxon>Bacillota</taxon>
        <taxon>Bacilli</taxon>
        <taxon>Bacillales</taxon>
        <taxon>Paenibacillaceae</taxon>
        <taxon>Paenibacillus</taxon>
    </lineage>
</organism>
<proteinExistence type="predicted"/>
<dbReference type="Proteomes" id="UP000254400">
    <property type="component" value="Unassembled WGS sequence"/>
</dbReference>
<dbReference type="GeneID" id="93350585"/>